<keyword evidence="3 6" id="KW-0812">Transmembrane</keyword>
<evidence type="ECO:0000256" key="2">
    <source>
        <dbReference type="ARBA" id="ARBA00022475"/>
    </source>
</evidence>
<evidence type="ECO:0000256" key="3">
    <source>
        <dbReference type="ARBA" id="ARBA00022692"/>
    </source>
</evidence>
<feature type="transmembrane region" description="Helical" evidence="6">
    <location>
        <begin position="164"/>
        <end position="192"/>
    </location>
</feature>
<evidence type="ECO:0000256" key="5">
    <source>
        <dbReference type="ARBA" id="ARBA00023136"/>
    </source>
</evidence>
<feature type="transmembrane region" description="Helical" evidence="6">
    <location>
        <begin position="58"/>
        <end position="82"/>
    </location>
</feature>
<organism evidence="8 9">
    <name type="scientific">Peptostreptococcus anaerobius</name>
    <dbReference type="NCBI Taxonomy" id="1261"/>
    <lineage>
        <taxon>Bacteria</taxon>
        <taxon>Bacillati</taxon>
        <taxon>Bacillota</taxon>
        <taxon>Clostridia</taxon>
        <taxon>Peptostreptococcales</taxon>
        <taxon>Peptostreptococcaceae</taxon>
        <taxon>Peptostreptococcus</taxon>
    </lineage>
</organism>
<feature type="transmembrane region" description="Helical" evidence="6">
    <location>
        <begin position="117"/>
        <end position="135"/>
    </location>
</feature>
<feature type="transmembrane region" description="Helical" evidence="6">
    <location>
        <begin position="94"/>
        <end position="111"/>
    </location>
</feature>
<dbReference type="CDD" id="cd16380">
    <property type="entry name" value="YitT_C"/>
    <property type="match status" value="1"/>
</dbReference>
<dbReference type="eggNOG" id="COG1284">
    <property type="taxonomic scope" value="Bacteria"/>
</dbReference>
<evidence type="ECO:0000313" key="9">
    <source>
        <dbReference type="Proteomes" id="UP000070326"/>
    </source>
</evidence>
<dbReference type="InterPro" id="IPR015867">
    <property type="entry name" value="N-reg_PII/ATP_PRibTrfase_C"/>
</dbReference>
<accession>A0A135YN54</accession>
<dbReference type="Gene3D" id="3.30.70.120">
    <property type="match status" value="1"/>
</dbReference>
<evidence type="ECO:0000259" key="7">
    <source>
        <dbReference type="Pfam" id="PF10035"/>
    </source>
</evidence>
<feature type="domain" description="DUF2179" evidence="7">
    <location>
        <begin position="230"/>
        <end position="284"/>
    </location>
</feature>
<dbReference type="Pfam" id="PF10035">
    <property type="entry name" value="DUF2179"/>
    <property type="match status" value="1"/>
</dbReference>
<keyword evidence="2" id="KW-1003">Cell membrane</keyword>
<evidence type="ECO:0000313" key="8">
    <source>
        <dbReference type="EMBL" id="KXI10816.1"/>
    </source>
</evidence>
<dbReference type="InterPro" id="IPR019264">
    <property type="entry name" value="DUF2179"/>
</dbReference>
<dbReference type="AlphaFoldDB" id="A0A135YN54"/>
<dbReference type="GO" id="GO:0005886">
    <property type="term" value="C:plasma membrane"/>
    <property type="evidence" value="ECO:0007669"/>
    <property type="project" value="UniProtKB-SubCell"/>
</dbReference>
<keyword evidence="5 6" id="KW-0472">Membrane</keyword>
<feature type="transmembrane region" description="Helical" evidence="6">
    <location>
        <begin position="20"/>
        <end position="38"/>
    </location>
</feature>
<dbReference type="Proteomes" id="UP000070326">
    <property type="component" value="Unassembled WGS sequence"/>
</dbReference>
<evidence type="ECO:0000256" key="1">
    <source>
        <dbReference type="ARBA" id="ARBA00004651"/>
    </source>
</evidence>
<dbReference type="PATRIC" id="fig|1261.3.peg.544"/>
<comment type="subcellular location">
    <subcellularLocation>
        <location evidence="1">Cell membrane</location>
        <topology evidence="1">Multi-pass membrane protein</topology>
    </subcellularLocation>
</comment>
<sequence length="292" mass="31935">MGGFMSQVRDRLKEHPSLRMATMVLGLSISAVGVNGFLRQAHLLSGGVTGLATVINYLTGVNVGLMTFLINVPIFILGFIYLKKDFCIMSMINMIIYSFILGMTQNVGGIIPVHDMFLQTIFGGFLNGLGIGLVFRARASTGGTDILCAIIKMKSNVEIKNSNFAFNVGVVMVGTAFFGLTLGLYTLIGFYVSSLALGFIKDAMNYQKSLLIITDEPEKIAKDIMRDLVRGVTFLNAEGAYTKKPKKIVYTVALTSEIPRIKDIAFRHDKKAFISVSDITEVKGRGFKAKDI</sequence>
<dbReference type="PIRSF" id="PIRSF006483">
    <property type="entry name" value="Membrane_protein_YitT"/>
    <property type="match status" value="1"/>
</dbReference>
<name>A0A135YN54_9FIRM</name>
<reference evidence="8 9" key="1">
    <citation type="submission" date="2016-02" db="EMBL/GenBank/DDBJ databases">
        <authorList>
            <person name="Wen L."/>
            <person name="He K."/>
            <person name="Yang H."/>
        </authorList>
    </citation>
    <scope>NUCLEOTIDE SEQUENCE [LARGE SCALE GENOMIC DNA]</scope>
    <source>
        <strain evidence="8 9">MJR8628A</strain>
    </source>
</reference>
<protein>
    <recommendedName>
        <fullName evidence="7">DUF2179 domain-containing protein</fullName>
    </recommendedName>
</protein>
<dbReference type="PANTHER" id="PTHR33545:SF5">
    <property type="entry name" value="UPF0750 MEMBRANE PROTEIN YITT"/>
    <property type="match status" value="1"/>
</dbReference>
<dbReference type="PANTHER" id="PTHR33545">
    <property type="entry name" value="UPF0750 MEMBRANE PROTEIN YITT-RELATED"/>
    <property type="match status" value="1"/>
</dbReference>
<comment type="caution">
    <text evidence="8">The sequence shown here is derived from an EMBL/GenBank/DDBJ whole genome shotgun (WGS) entry which is preliminary data.</text>
</comment>
<keyword evidence="4 6" id="KW-1133">Transmembrane helix</keyword>
<dbReference type="InterPro" id="IPR051461">
    <property type="entry name" value="UPF0750_membrane"/>
</dbReference>
<dbReference type="InterPro" id="IPR003740">
    <property type="entry name" value="YitT"/>
</dbReference>
<dbReference type="Pfam" id="PF02588">
    <property type="entry name" value="YitT_membrane"/>
    <property type="match status" value="1"/>
</dbReference>
<evidence type="ECO:0000256" key="4">
    <source>
        <dbReference type="ARBA" id="ARBA00022989"/>
    </source>
</evidence>
<evidence type="ECO:0000256" key="6">
    <source>
        <dbReference type="SAM" id="Phobius"/>
    </source>
</evidence>
<dbReference type="EMBL" id="LSQZ01000085">
    <property type="protein sequence ID" value="KXI10816.1"/>
    <property type="molecule type" value="Genomic_DNA"/>
</dbReference>
<dbReference type="STRING" id="1261.HMPREF3195_01558"/>
<proteinExistence type="predicted"/>
<gene>
    <name evidence="8" type="ORF">HMPREF3195_01558</name>
</gene>